<accession>A0A9D1R274</accession>
<reference evidence="4" key="2">
    <citation type="submission" date="2021-04" db="EMBL/GenBank/DDBJ databases">
        <authorList>
            <person name="Gilroy R."/>
        </authorList>
    </citation>
    <scope>NUCLEOTIDE SEQUENCE</scope>
    <source>
        <strain evidence="4">ChiSxjej5B17-1746</strain>
    </source>
</reference>
<evidence type="ECO:0000256" key="2">
    <source>
        <dbReference type="ARBA" id="ARBA00023274"/>
    </source>
</evidence>
<comment type="caution">
    <text evidence="4">The sequence shown here is derived from an EMBL/GenBank/DDBJ whole genome shotgun (WGS) entry which is preliminary data.</text>
</comment>
<dbReference type="GO" id="GO:0006412">
    <property type="term" value="P:translation"/>
    <property type="evidence" value="ECO:0007669"/>
    <property type="project" value="UniProtKB-UniRule"/>
</dbReference>
<dbReference type="HAMAP" id="MF_00385">
    <property type="entry name" value="Ribosomal_bS16"/>
    <property type="match status" value="1"/>
</dbReference>
<name>A0A9D1R274_9BACT</name>
<keyword evidence="1 3" id="KW-0689">Ribosomal protein</keyword>
<comment type="similarity">
    <text evidence="3">Belongs to the bacterial ribosomal protein bS16 family.</text>
</comment>
<evidence type="ECO:0000313" key="5">
    <source>
        <dbReference type="Proteomes" id="UP000824264"/>
    </source>
</evidence>
<dbReference type="PANTHER" id="PTHR12919:SF20">
    <property type="entry name" value="SMALL RIBOSOMAL SUBUNIT PROTEIN BS16M"/>
    <property type="match status" value="1"/>
</dbReference>
<dbReference type="Gene3D" id="3.30.1320.10">
    <property type="match status" value="1"/>
</dbReference>
<sequence>MSVKLRLTRMGNKKRSFFRIVATNSASRRDGRPLEFLGYYNPQVSPADIKIDTDKVKKWMDLGAEMTDTVRSLMKQYAKKAEA</sequence>
<evidence type="ECO:0000256" key="3">
    <source>
        <dbReference type="HAMAP-Rule" id="MF_00385"/>
    </source>
</evidence>
<dbReference type="AlphaFoldDB" id="A0A9D1R274"/>
<evidence type="ECO:0000313" key="4">
    <source>
        <dbReference type="EMBL" id="HIW78746.1"/>
    </source>
</evidence>
<dbReference type="NCBIfam" id="TIGR00002">
    <property type="entry name" value="S16"/>
    <property type="match status" value="1"/>
</dbReference>
<dbReference type="GO" id="GO:0015935">
    <property type="term" value="C:small ribosomal subunit"/>
    <property type="evidence" value="ECO:0007669"/>
    <property type="project" value="TreeGrafter"/>
</dbReference>
<organism evidence="4 5">
    <name type="scientific">Candidatus Bilophila faecipullorum</name>
    <dbReference type="NCBI Taxonomy" id="2838482"/>
    <lineage>
        <taxon>Bacteria</taxon>
        <taxon>Pseudomonadati</taxon>
        <taxon>Thermodesulfobacteriota</taxon>
        <taxon>Desulfovibrionia</taxon>
        <taxon>Desulfovibrionales</taxon>
        <taxon>Desulfovibrionaceae</taxon>
        <taxon>Bilophila</taxon>
    </lineage>
</organism>
<dbReference type="Pfam" id="PF00886">
    <property type="entry name" value="Ribosomal_S16"/>
    <property type="match status" value="1"/>
</dbReference>
<proteinExistence type="inferred from homology"/>
<reference evidence="4" key="1">
    <citation type="journal article" date="2021" name="PeerJ">
        <title>Extensive microbial diversity within the chicken gut microbiome revealed by metagenomics and culture.</title>
        <authorList>
            <person name="Gilroy R."/>
            <person name="Ravi A."/>
            <person name="Getino M."/>
            <person name="Pursley I."/>
            <person name="Horton D.L."/>
            <person name="Alikhan N.F."/>
            <person name="Baker D."/>
            <person name="Gharbi K."/>
            <person name="Hall N."/>
            <person name="Watson M."/>
            <person name="Adriaenssens E.M."/>
            <person name="Foster-Nyarko E."/>
            <person name="Jarju S."/>
            <person name="Secka A."/>
            <person name="Antonio M."/>
            <person name="Oren A."/>
            <person name="Chaudhuri R.R."/>
            <person name="La Ragione R."/>
            <person name="Hildebrand F."/>
            <person name="Pallen M.J."/>
        </authorList>
    </citation>
    <scope>NUCLEOTIDE SEQUENCE</scope>
    <source>
        <strain evidence="4">ChiSxjej5B17-1746</strain>
    </source>
</reference>
<gene>
    <name evidence="3 4" type="primary">rpsP</name>
    <name evidence="4" type="ORF">H9874_06345</name>
</gene>
<evidence type="ECO:0000256" key="1">
    <source>
        <dbReference type="ARBA" id="ARBA00022980"/>
    </source>
</evidence>
<keyword evidence="2 3" id="KW-0687">Ribonucleoprotein</keyword>
<dbReference type="Proteomes" id="UP000824264">
    <property type="component" value="Unassembled WGS sequence"/>
</dbReference>
<protein>
    <recommendedName>
        <fullName evidence="3">Small ribosomal subunit protein bS16</fullName>
    </recommendedName>
</protein>
<dbReference type="InterPro" id="IPR000307">
    <property type="entry name" value="Ribosomal_bS16"/>
</dbReference>
<dbReference type="GO" id="GO:0003735">
    <property type="term" value="F:structural constituent of ribosome"/>
    <property type="evidence" value="ECO:0007669"/>
    <property type="project" value="InterPro"/>
</dbReference>
<dbReference type="EMBL" id="DXGI01000235">
    <property type="protein sequence ID" value="HIW78746.1"/>
    <property type="molecule type" value="Genomic_DNA"/>
</dbReference>
<dbReference type="GO" id="GO:0005737">
    <property type="term" value="C:cytoplasm"/>
    <property type="evidence" value="ECO:0007669"/>
    <property type="project" value="UniProtKB-ARBA"/>
</dbReference>
<dbReference type="SUPFAM" id="SSF54565">
    <property type="entry name" value="Ribosomal protein S16"/>
    <property type="match status" value="1"/>
</dbReference>
<dbReference type="InterPro" id="IPR023803">
    <property type="entry name" value="Ribosomal_bS16_dom_sf"/>
</dbReference>
<dbReference type="PANTHER" id="PTHR12919">
    <property type="entry name" value="30S RIBOSOMAL PROTEIN S16"/>
    <property type="match status" value="1"/>
</dbReference>